<accession>A0A7R8D688</accession>
<protein>
    <submittedName>
        <fullName evidence="1">(salmon louse) hypothetical protein</fullName>
    </submittedName>
</protein>
<organism evidence="1 2">
    <name type="scientific">Lepeophtheirus salmonis</name>
    <name type="common">Salmon louse</name>
    <name type="synonym">Caligus salmonis</name>
    <dbReference type="NCBI Taxonomy" id="72036"/>
    <lineage>
        <taxon>Eukaryota</taxon>
        <taxon>Metazoa</taxon>
        <taxon>Ecdysozoa</taxon>
        <taxon>Arthropoda</taxon>
        <taxon>Crustacea</taxon>
        <taxon>Multicrustacea</taxon>
        <taxon>Hexanauplia</taxon>
        <taxon>Copepoda</taxon>
        <taxon>Siphonostomatoida</taxon>
        <taxon>Caligidae</taxon>
        <taxon>Lepeophtheirus</taxon>
    </lineage>
</organism>
<gene>
    <name evidence="1" type="ORF">LSAA_14756</name>
</gene>
<evidence type="ECO:0000313" key="2">
    <source>
        <dbReference type="Proteomes" id="UP000675881"/>
    </source>
</evidence>
<name>A0A7R8D688_LEPSM</name>
<reference evidence="1" key="1">
    <citation type="submission" date="2021-02" db="EMBL/GenBank/DDBJ databases">
        <authorList>
            <person name="Bekaert M."/>
        </authorList>
    </citation>
    <scope>NUCLEOTIDE SEQUENCE</scope>
    <source>
        <strain evidence="1">IoA-00</strain>
    </source>
</reference>
<evidence type="ECO:0000313" key="1">
    <source>
        <dbReference type="EMBL" id="CAF3041380.1"/>
    </source>
</evidence>
<keyword evidence="2" id="KW-1185">Reference proteome</keyword>
<sequence>MSKTNTYVTAVEGTLAFQTIKHHNSYRSMDCMTGLLRKIFPDSLTAQKISSACTKTEAIVNAVIVPPSVEVTLKAIKEIQYFGVSTKGRNSGAEKYSTCSFNILIERIMVYKVN</sequence>
<dbReference type="AlphaFoldDB" id="A0A7R8D688"/>
<proteinExistence type="predicted"/>
<dbReference type="Proteomes" id="UP000675881">
    <property type="component" value="Chromosome 9"/>
</dbReference>
<dbReference type="EMBL" id="HG994588">
    <property type="protein sequence ID" value="CAF3041380.1"/>
    <property type="molecule type" value="Genomic_DNA"/>
</dbReference>